<protein>
    <recommendedName>
        <fullName evidence="4">Methyltransferase</fullName>
    </recommendedName>
</protein>
<evidence type="ECO:0000313" key="3">
    <source>
        <dbReference type="Proteomes" id="UP000297245"/>
    </source>
</evidence>
<feature type="region of interest" description="Disordered" evidence="1">
    <location>
        <begin position="342"/>
        <end position="366"/>
    </location>
</feature>
<dbReference type="GO" id="GO:0005634">
    <property type="term" value="C:nucleus"/>
    <property type="evidence" value="ECO:0007669"/>
    <property type="project" value="TreeGrafter"/>
</dbReference>
<dbReference type="GO" id="GO:0008757">
    <property type="term" value="F:S-adenosylmethionine-dependent methyltransferase activity"/>
    <property type="evidence" value="ECO:0007669"/>
    <property type="project" value="UniProtKB-ARBA"/>
</dbReference>
<dbReference type="Proteomes" id="UP000297245">
    <property type="component" value="Unassembled WGS sequence"/>
</dbReference>
<feature type="compositionally biased region" description="Low complexity" evidence="1">
    <location>
        <begin position="342"/>
        <end position="354"/>
    </location>
</feature>
<dbReference type="PANTHER" id="PTHR14614:SF162">
    <property type="entry name" value="EXPRESSED PROTEIN"/>
    <property type="match status" value="1"/>
</dbReference>
<dbReference type="InterPro" id="IPR029063">
    <property type="entry name" value="SAM-dependent_MTases_sf"/>
</dbReference>
<organism evidence="2 3">
    <name type="scientific">Dendrothele bispora (strain CBS 962.96)</name>
    <dbReference type="NCBI Taxonomy" id="1314807"/>
    <lineage>
        <taxon>Eukaryota</taxon>
        <taxon>Fungi</taxon>
        <taxon>Dikarya</taxon>
        <taxon>Basidiomycota</taxon>
        <taxon>Agaricomycotina</taxon>
        <taxon>Agaricomycetes</taxon>
        <taxon>Agaricomycetidae</taxon>
        <taxon>Agaricales</taxon>
        <taxon>Agaricales incertae sedis</taxon>
        <taxon>Dendrothele</taxon>
    </lineage>
</organism>
<accession>A0A4S8LXH3</accession>
<feature type="compositionally biased region" description="Basic and acidic residues" evidence="1">
    <location>
        <begin position="355"/>
        <end position="364"/>
    </location>
</feature>
<reference evidence="2 3" key="1">
    <citation type="journal article" date="2019" name="Nat. Ecol. Evol.">
        <title>Megaphylogeny resolves global patterns of mushroom evolution.</title>
        <authorList>
            <person name="Varga T."/>
            <person name="Krizsan K."/>
            <person name="Foldi C."/>
            <person name="Dima B."/>
            <person name="Sanchez-Garcia M."/>
            <person name="Sanchez-Ramirez S."/>
            <person name="Szollosi G.J."/>
            <person name="Szarkandi J.G."/>
            <person name="Papp V."/>
            <person name="Albert L."/>
            <person name="Andreopoulos W."/>
            <person name="Angelini C."/>
            <person name="Antonin V."/>
            <person name="Barry K.W."/>
            <person name="Bougher N.L."/>
            <person name="Buchanan P."/>
            <person name="Buyck B."/>
            <person name="Bense V."/>
            <person name="Catcheside P."/>
            <person name="Chovatia M."/>
            <person name="Cooper J."/>
            <person name="Damon W."/>
            <person name="Desjardin D."/>
            <person name="Finy P."/>
            <person name="Geml J."/>
            <person name="Haridas S."/>
            <person name="Hughes K."/>
            <person name="Justo A."/>
            <person name="Karasinski D."/>
            <person name="Kautmanova I."/>
            <person name="Kiss B."/>
            <person name="Kocsube S."/>
            <person name="Kotiranta H."/>
            <person name="LaButti K.M."/>
            <person name="Lechner B.E."/>
            <person name="Liimatainen K."/>
            <person name="Lipzen A."/>
            <person name="Lukacs Z."/>
            <person name="Mihaltcheva S."/>
            <person name="Morgado L.N."/>
            <person name="Niskanen T."/>
            <person name="Noordeloos M.E."/>
            <person name="Ohm R.A."/>
            <person name="Ortiz-Santana B."/>
            <person name="Ovrebo C."/>
            <person name="Racz N."/>
            <person name="Riley R."/>
            <person name="Savchenko A."/>
            <person name="Shiryaev A."/>
            <person name="Soop K."/>
            <person name="Spirin V."/>
            <person name="Szebenyi C."/>
            <person name="Tomsovsky M."/>
            <person name="Tulloss R.E."/>
            <person name="Uehling J."/>
            <person name="Grigoriev I.V."/>
            <person name="Vagvolgyi C."/>
            <person name="Papp T."/>
            <person name="Martin F.M."/>
            <person name="Miettinen O."/>
            <person name="Hibbett D.S."/>
            <person name="Nagy L.G."/>
        </authorList>
    </citation>
    <scope>NUCLEOTIDE SEQUENCE [LARGE SCALE GENOMIC DNA]</scope>
    <source>
        <strain evidence="2 3">CBS 962.96</strain>
    </source>
</reference>
<gene>
    <name evidence="2" type="ORF">K435DRAFT_756958</name>
</gene>
<dbReference type="Pfam" id="PF10294">
    <property type="entry name" value="Methyltransf_16"/>
    <property type="match status" value="1"/>
</dbReference>
<sequence length="444" mass="49370">MFWYVSFLRPPPTHASLSSPLSFTPQIANDLRTDLCDVEHDIFYSWNTPHSQPLKLTTWRQSNAYKELSVPPPSGVRDGQSYRLILTTTPITPYINLAGSELGALPFPVFSVPILFTKNASKSKNKQERIERVYRFTLPITKTLASIKITEQTSFDLDKKIWDSGIGLSSWIVKLLEATNDDEDTLVNRLRESLLSTNPRNIIELGAGTGIVAITIGALRADLLSGYSMKPTPTVIEGETVTEGAIYTTDLPSAIPLLEHNISINTHLFNSPTALETQNHPTRIQPHTPIPSVLDWDSPLPEFASSLPGRGNLDLIVMADVTYNTSSFPSLVRTIKDLVQIGSDPSSSNDNGDNIQKDENENQHRSNSPLILIGYKQRDLAERELFHMLQQEFTDERRGVKLRLSKVGEVRGASNLDPSCEEQGEGWGPVEVWIGEVVKKNVSV</sequence>
<dbReference type="InterPro" id="IPR019410">
    <property type="entry name" value="Methyltransf_16"/>
</dbReference>
<dbReference type="PANTHER" id="PTHR14614">
    <property type="entry name" value="HEPATOCELLULAR CARCINOMA-ASSOCIATED ANTIGEN"/>
    <property type="match status" value="1"/>
</dbReference>
<evidence type="ECO:0008006" key="4">
    <source>
        <dbReference type="Google" id="ProtNLM"/>
    </source>
</evidence>
<name>A0A4S8LXH3_DENBC</name>
<dbReference type="AlphaFoldDB" id="A0A4S8LXH3"/>
<keyword evidence="3" id="KW-1185">Reference proteome</keyword>
<dbReference type="OrthoDB" id="413520at2759"/>
<dbReference type="EMBL" id="ML179237">
    <property type="protein sequence ID" value="THU93868.1"/>
    <property type="molecule type" value="Genomic_DNA"/>
</dbReference>
<dbReference type="GO" id="GO:0005737">
    <property type="term" value="C:cytoplasm"/>
    <property type="evidence" value="ECO:0007669"/>
    <property type="project" value="TreeGrafter"/>
</dbReference>
<evidence type="ECO:0000313" key="2">
    <source>
        <dbReference type="EMBL" id="THU93868.1"/>
    </source>
</evidence>
<dbReference type="Gene3D" id="3.40.50.150">
    <property type="entry name" value="Vaccinia Virus protein VP39"/>
    <property type="match status" value="1"/>
</dbReference>
<evidence type="ECO:0000256" key="1">
    <source>
        <dbReference type="SAM" id="MobiDB-lite"/>
    </source>
</evidence>
<proteinExistence type="predicted"/>